<proteinExistence type="predicted"/>
<keyword evidence="3" id="KW-1185">Reference proteome</keyword>
<organism evidence="2 3">
    <name type="scientific">Periconia digitata</name>
    <dbReference type="NCBI Taxonomy" id="1303443"/>
    <lineage>
        <taxon>Eukaryota</taxon>
        <taxon>Fungi</taxon>
        <taxon>Dikarya</taxon>
        <taxon>Ascomycota</taxon>
        <taxon>Pezizomycotina</taxon>
        <taxon>Dothideomycetes</taxon>
        <taxon>Pleosporomycetidae</taxon>
        <taxon>Pleosporales</taxon>
        <taxon>Massarineae</taxon>
        <taxon>Periconiaceae</taxon>
        <taxon>Periconia</taxon>
    </lineage>
</organism>
<feature type="compositionally biased region" description="Polar residues" evidence="1">
    <location>
        <begin position="35"/>
        <end position="51"/>
    </location>
</feature>
<accession>A0A9W4UIT4</accession>
<evidence type="ECO:0000256" key="1">
    <source>
        <dbReference type="SAM" id="MobiDB-lite"/>
    </source>
</evidence>
<dbReference type="EMBL" id="CAOQHR010000006">
    <property type="protein sequence ID" value="CAI6336104.1"/>
    <property type="molecule type" value="Genomic_DNA"/>
</dbReference>
<comment type="caution">
    <text evidence="2">The sequence shown here is derived from an EMBL/GenBank/DDBJ whole genome shotgun (WGS) entry which is preliminary data.</text>
</comment>
<name>A0A9W4UIT4_9PLEO</name>
<reference evidence="2" key="1">
    <citation type="submission" date="2023-01" db="EMBL/GenBank/DDBJ databases">
        <authorList>
            <person name="Van Ghelder C."/>
            <person name="Rancurel C."/>
        </authorList>
    </citation>
    <scope>NUCLEOTIDE SEQUENCE</scope>
    <source>
        <strain evidence="2">CNCM I-4278</strain>
    </source>
</reference>
<dbReference type="Proteomes" id="UP001152607">
    <property type="component" value="Unassembled WGS sequence"/>
</dbReference>
<dbReference type="AlphaFoldDB" id="A0A9W4UIT4"/>
<sequence>MHMHHPHSSCNTIQIQNATTSPLPLSLESFPPYQTHATKNSSTHLCSSSPRQGPHPGKRESKNGSAELLIPSSPPLEQKKEGVWLRCIVHRSLDRFWVIVRY</sequence>
<evidence type="ECO:0000313" key="2">
    <source>
        <dbReference type="EMBL" id="CAI6336104.1"/>
    </source>
</evidence>
<feature type="region of interest" description="Disordered" evidence="1">
    <location>
        <begin position="23"/>
        <end position="74"/>
    </location>
</feature>
<feature type="compositionally biased region" description="Low complexity" evidence="1">
    <location>
        <begin position="23"/>
        <end position="32"/>
    </location>
</feature>
<protein>
    <submittedName>
        <fullName evidence="2">Uncharacterized protein</fullName>
    </submittedName>
</protein>
<gene>
    <name evidence="2" type="ORF">PDIGIT_LOCUS9195</name>
</gene>
<evidence type="ECO:0000313" key="3">
    <source>
        <dbReference type="Proteomes" id="UP001152607"/>
    </source>
</evidence>